<gene>
    <name evidence="3" type="ORF">J2S25_004011</name>
</gene>
<comment type="caution">
    <text evidence="3">The sequence shown here is derived from an EMBL/GenBank/DDBJ whole genome shotgun (WGS) entry which is preliminary data.</text>
</comment>
<dbReference type="Pfam" id="PF00702">
    <property type="entry name" value="Hydrolase"/>
    <property type="match status" value="1"/>
</dbReference>
<dbReference type="Gene3D" id="3.40.50.1000">
    <property type="entry name" value="HAD superfamily/HAD-like"/>
    <property type="match status" value="1"/>
</dbReference>
<keyword evidence="4" id="KW-1185">Reference proteome</keyword>
<name>A0ABU0G2H6_9BACI</name>
<keyword evidence="1" id="KW-0378">Hydrolase</keyword>
<dbReference type="PANTHER" id="PTHR43434:SF1">
    <property type="entry name" value="PHOSPHOGLYCOLATE PHOSPHATASE"/>
    <property type="match status" value="1"/>
</dbReference>
<evidence type="ECO:0000313" key="3">
    <source>
        <dbReference type="EMBL" id="MDQ0415779.1"/>
    </source>
</evidence>
<protein>
    <submittedName>
        <fullName evidence="3">FMN phosphatase YigB (HAD superfamily)</fullName>
    </submittedName>
</protein>
<evidence type="ECO:0000256" key="1">
    <source>
        <dbReference type="ARBA" id="ARBA00022801"/>
    </source>
</evidence>
<dbReference type="EMBL" id="JAUSUN010000050">
    <property type="protein sequence ID" value="MDQ0415779.1"/>
    <property type="molecule type" value="Genomic_DNA"/>
</dbReference>
<dbReference type="InterPro" id="IPR023214">
    <property type="entry name" value="HAD_sf"/>
</dbReference>
<dbReference type="InterPro" id="IPR050155">
    <property type="entry name" value="HAD-like_hydrolase_sf"/>
</dbReference>
<dbReference type="CDD" id="cd01427">
    <property type="entry name" value="HAD_like"/>
    <property type="match status" value="1"/>
</dbReference>
<dbReference type="Proteomes" id="UP001242313">
    <property type="component" value="Unassembled WGS sequence"/>
</dbReference>
<dbReference type="InterPro" id="IPR036412">
    <property type="entry name" value="HAD-like_sf"/>
</dbReference>
<reference evidence="3 4" key="1">
    <citation type="submission" date="2023-07" db="EMBL/GenBank/DDBJ databases">
        <title>Genomic Encyclopedia of Type Strains, Phase IV (KMG-IV): sequencing the most valuable type-strain genomes for metagenomic binning, comparative biology and taxonomic classification.</title>
        <authorList>
            <person name="Goeker M."/>
        </authorList>
    </citation>
    <scope>NUCLEOTIDE SEQUENCE [LARGE SCALE GENOMIC DNA]</scope>
    <source>
        <strain evidence="3 4">DSM 19598</strain>
    </source>
</reference>
<evidence type="ECO:0000256" key="2">
    <source>
        <dbReference type="ARBA" id="ARBA00022842"/>
    </source>
</evidence>
<keyword evidence="2" id="KW-0460">Magnesium</keyword>
<dbReference type="SUPFAM" id="SSF56784">
    <property type="entry name" value="HAD-like"/>
    <property type="match status" value="1"/>
</dbReference>
<proteinExistence type="predicted"/>
<accession>A0ABU0G2H6</accession>
<organism evidence="3 4">
    <name type="scientific">Mesobacillus stamsii</name>
    <dbReference type="NCBI Taxonomy" id="225347"/>
    <lineage>
        <taxon>Bacteria</taxon>
        <taxon>Bacillati</taxon>
        <taxon>Bacillota</taxon>
        <taxon>Bacilli</taxon>
        <taxon>Bacillales</taxon>
        <taxon>Bacillaceae</taxon>
        <taxon>Mesobacillus</taxon>
    </lineage>
</organism>
<dbReference type="PANTHER" id="PTHR43434">
    <property type="entry name" value="PHOSPHOGLYCOLATE PHOSPHATASE"/>
    <property type="match status" value="1"/>
</dbReference>
<evidence type="ECO:0000313" key="4">
    <source>
        <dbReference type="Proteomes" id="UP001242313"/>
    </source>
</evidence>
<sequence length="270" mass="31325">MEWMKDIKAVIWDLDGTMYQELTFYRRYLRYLVEESKWEPHYETIVDTVENIFSGHHSFRVGSYYCIPPEKINTIDELIEFSGTTDTTQLSVGYLYGGDAWSVMNIISSRLNISPDKRKESFNRVREEMLQEPYAIEKKSTLFNEIEKLNVYKKVLMTNTYTQSAQAFVDYLGVSKLFDEIHYDSKKPIGIAEVIRSIQIREGLETSEILSIGDHAYNDLLPAKIAGCRTIHISPYPSEDSSNWDRTVKTIDELTDLLKSFNELSTMTTN</sequence>